<dbReference type="Pfam" id="PF22191">
    <property type="entry name" value="IBR_1"/>
    <property type="match status" value="1"/>
</dbReference>
<reference evidence="16 17" key="1">
    <citation type="journal article" date="2019" name="Sci. Rep.">
        <title>A high-quality genome of Eragrostis curvula grass provides insights into Poaceae evolution and supports new strategies to enhance forage quality.</title>
        <authorList>
            <person name="Carballo J."/>
            <person name="Santos B.A.C.M."/>
            <person name="Zappacosta D."/>
            <person name="Garbus I."/>
            <person name="Selva J.P."/>
            <person name="Gallo C.A."/>
            <person name="Diaz A."/>
            <person name="Albertini E."/>
            <person name="Caccamo M."/>
            <person name="Echenique V."/>
        </authorList>
    </citation>
    <scope>NUCLEOTIDE SEQUENCE [LARGE SCALE GENOMIC DNA]</scope>
    <source>
        <strain evidence="17">cv. Victoria</strain>
        <tissue evidence="16">Leaf</tissue>
    </source>
</reference>
<dbReference type="PANTHER" id="PTHR11685">
    <property type="entry name" value="RBR FAMILY RING FINGER AND IBR DOMAIN-CONTAINING"/>
    <property type="match status" value="1"/>
</dbReference>
<evidence type="ECO:0000256" key="1">
    <source>
        <dbReference type="ARBA" id="ARBA00001798"/>
    </source>
</evidence>
<feature type="domain" description="RING-type" evidence="14">
    <location>
        <begin position="141"/>
        <end position="188"/>
    </location>
</feature>
<dbReference type="Gene3D" id="3.30.40.10">
    <property type="entry name" value="Zinc/RING finger domain, C3HC4 (zinc finger)"/>
    <property type="match status" value="1"/>
</dbReference>
<dbReference type="PROSITE" id="PS51873">
    <property type="entry name" value="TRIAD"/>
    <property type="match status" value="1"/>
</dbReference>
<dbReference type="PROSITE" id="PS00518">
    <property type="entry name" value="ZF_RING_1"/>
    <property type="match status" value="1"/>
</dbReference>
<sequence>MASSDDENYLLDDVCEDGYDFAENACDDDDAVGVACCEGEKAGEESTEAARLARKRGYVLEKEDDVRRRQADAMAKTSELLSVPPGFAAVLLRHFQWDAERLQDGWFSDNRRVRDAVGLLPPASGGGVPVAFKFNDRRRVCGICFESFRRGRMRSAGCSHYYCDACWRGYVRAAVEEGPARCLSLRCPDPPCQAAVVRELVDEVADDEAKERYTTFVARSFVEEGCSKNNNRLVIRWCPGPGCAYAVRSLVGARLREAVLCACGHAFCFACGEEAHRPATCETARAWCAKNSADAESLRWVVDHTKHCPRCRGAIQKNRGCNHMRCLCGHQFCWICLGDWATHAGGNYSCHRYEEAVAEEGFVDEDAFSRRQQAGQAAASAVARYVHYYERWTANGASGRKAREDLDGLEAGGIEAFAAAMGRPPTDEETGFLKAAYAQVVESRRVLRWTYAYVYYLDPESDAGGAKREFCEFIQGEAESSLERLHHCAEQEWKDLLVGDAAVDYRAYDKYRTKLAGLTAVTRNYFDKLVTGFESGMTEVQV</sequence>
<protein>
    <recommendedName>
        <fullName evidence="6">RBR-type E3 ubiquitin transferase</fullName>
        <ecNumber evidence="6">2.3.2.31</ecNumber>
    </recommendedName>
</protein>
<dbReference type="FunFam" id="3.30.40.10:FF:000019">
    <property type="entry name" value="RBR-type E3 ubiquitin transferase"/>
    <property type="match status" value="1"/>
</dbReference>
<dbReference type="Gene3D" id="1.20.120.1750">
    <property type="match status" value="1"/>
</dbReference>
<dbReference type="Gramene" id="TVT99907">
    <property type="protein sequence ID" value="TVT99907"/>
    <property type="gene ID" value="EJB05_54698"/>
</dbReference>
<evidence type="ECO:0000256" key="11">
    <source>
        <dbReference type="ARBA" id="ARBA00022786"/>
    </source>
</evidence>
<evidence type="ECO:0000256" key="13">
    <source>
        <dbReference type="PROSITE-ProRule" id="PRU00175"/>
    </source>
</evidence>
<comment type="catalytic activity">
    <reaction evidence="1">
        <text>[E2 ubiquitin-conjugating enzyme]-S-ubiquitinyl-L-cysteine + [acceptor protein]-L-lysine = [E2 ubiquitin-conjugating enzyme]-L-cysteine + [acceptor protein]-N(6)-ubiquitinyl-L-lysine.</text>
        <dbReference type="EC" id="2.3.2.31"/>
    </reaction>
</comment>
<dbReference type="OrthoDB" id="10009520at2759"/>
<feature type="non-terminal residue" evidence="16">
    <location>
        <position position="1"/>
    </location>
</feature>
<dbReference type="GO" id="GO:0008270">
    <property type="term" value="F:zinc ion binding"/>
    <property type="evidence" value="ECO:0007669"/>
    <property type="project" value="UniProtKB-KW"/>
</dbReference>
<evidence type="ECO:0000256" key="8">
    <source>
        <dbReference type="ARBA" id="ARBA00022723"/>
    </source>
</evidence>
<comment type="caution">
    <text evidence="16">The sequence shown here is derived from an EMBL/GenBank/DDBJ whole genome shotgun (WGS) entry which is preliminary data.</text>
</comment>
<dbReference type="InterPro" id="IPR013083">
    <property type="entry name" value="Znf_RING/FYVE/PHD"/>
</dbReference>
<evidence type="ECO:0000256" key="5">
    <source>
        <dbReference type="ARBA" id="ARBA00005884"/>
    </source>
</evidence>
<evidence type="ECO:0000256" key="2">
    <source>
        <dbReference type="ARBA" id="ARBA00001947"/>
    </source>
</evidence>
<evidence type="ECO:0000313" key="17">
    <source>
        <dbReference type="Proteomes" id="UP000324897"/>
    </source>
</evidence>
<keyword evidence="8" id="KW-0479">Metal-binding</keyword>
<evidence type="ECO:0000256" key="4">
    <source>
        <dbReference type="ARBA" id="ARBA00004906"/>
    </source>
</evidence>
<dbReference type="InterPro" id="IPR002867">
    <property type="entry name" value="IBR_dom"/>
</dbReference>
<keyword evidence="12" id="KW-0862">Zinc</keyword>
<evidence type="ECO:0000256" key="9">
    <source>
        <dbReference type="ARBA" id="ARBA00022737"/>
    </source>
</evidence>
<dbReference type="FunFam" id="1.20.120.1750:FF:000027">
    <property type="entry name" value="RBR-type E3 ubiquitin transferase"/>
    <property type="match status" value="1"/>
</dbReference>
<dbReference type="InterPro" id="IPR001841">
    <property type="entry name" value="Znf_RING"/>
</dbReference>
<evidence type="ECO:0000259" key="14">
    <source>
        <dbReference type="PROSITE" id="PS50089"/>
    </source>
</evidence>
<comment type="cofactor">
    <cofactor evidence="2">
        <name>Zn(2+)</name>
        <dbReference type="ChEBI" id="CHEBI:29105"/>
    </cofactor>
</comment>
<evidence type="ECO:0000256" key="7">
    <source>
        <dbReference type="ARBA" id="ARBA00022679"/>
    </source>
</evidence>
<dbReference type="EMBL" id="RWGY01000660">
    <property type="protein sequence ID" value="TVT99907.1"/>
    <property type="molecule type" value="Genomic_DNA"/>
</dbReference>
<dbReference type="GO" id="GO:0016567">
    <property type="term" value="P:protein ubiquitination"/>
    <property type="evidence" value="ECO:0007669"/>
    <property type="project" value="InterPro"/>
</dbReference>
<dbReference type="SMART" id="SM00647">
    <property type="entry name" value="IBR"/>
    <property type="match status" value="2"/>
</dbReference>
<proteinExistence type="inferred from homology"/>
<dbReference type="Pfam" id="PF01485">
    <property type="entry name" value="IBR"/>
    <property type="match status" value="1"/>
</dbReference>
<dbReference type="AlphaFoldDB" id="A0A5J9SLN2"/>
<comment type="pathway">
    <text evidence="4">Protein modification; protein ubiquitination.</text>
</comment>
<dbReference type="InterPro" id="IPR031127">
    <property type="entry name" value="E3_UB_ligase_RBR"/>
</dbReference>
<evidence type="ECO:0000313" key="16">
    <source>
        <dbReference type="EMBL" id="TVT99907.1"/>
    </source>
</evidence>
<evidence type="ECO:0000259" key="15">
    <source>
        <dbReference type="PROSITE" id="PS51873"/>
    </source>
</evidence>
<keyword evidence="10 13" id="KW-0863">Zinc-finger</keyword>
<comment type="similarity">
    <text evidence="5">Belongs to the RBR family. Ariadne subfamily.</text>
</comment>
<dbReference type="InterPro" id="IPR017907">
    <property type="entry name" value="Znf_RING_CS"/>
</dbReference>
<dbReference type="InterPro" id="IPR048962">
    <property type="entry name" value="ARIH1-like_UBL"/>
</dbReference>
<name>A0A5J9SLN2_9POAL</name>
<dbReference type="EC" id="2.3.2.31" evidence="6"/>
<gene>
    <name evidence="16" type="ORF">EJB05_54698</name>
</gene>
<keyword evidence="7" id="KW-0808">Transferase</keyword>
<dbReference type="PROSITE" id="PS50089">
    <property type="entry name" value="ZF_RING_2"/>
    <property type="match status" value="1"/>
</dbReference>
<dbReference type="InterPro" id="IPR044066">
    <property type="entry name" value="TRIAD_supradom"/>
</dbReference>
<evidence type="ECO:0000256" key="6">
    <source>
        <dbReference type="ARBA" id="ARBA00012251"/>
    </source>
</evidence>
<keyword evidence="9" id="KW-0677">Repeat</keyword>
<feature type="domain" description="RING-type" evidence="15">
    <location>
        <begin position="137"/>
        <end position="354"/>
    </location>
</feature>
<dbReference type="Proteomes" id="UP000324897">
    <property type="component" value="Unassembled WGS sequence"/>
</dbReference>
<dbReference type="SUPFAM" id="SSF57850">
    <property type="entry name" value="RING/U-box"/>
    <property type="match status" value="3"/>
</dbReference>
<dbReference type="GO" id="GO:0061630">
    <property type="term" value="F:ubiquitin protein ligase activity"/>
    <property type="evidence" value="ECO:0007669"/>
    <property type="project" value="UniProtKB-EC"/>
</dbReference>
<evidence type="ECO:0000256" key="3">
    <source>
        <dbReference type="ARBA" id="ARBA00003976"/>
    </source>
</evidence>
<organism evidence="16 17">
    <name type="scientific">Eragrostis curvula</name>
    <name type="common">weeping love grass</name>
    <dbReference type="NCBI Taxonomy" id="38414"/>
    <lineage>
        <taxon>Eukaryota</taxon>
        <taxon>Viridiplantae</taxon>
        <taxon>Streptophyta</taxon>
        <taxon>Embryophyta</taxon>
        <taxon>Tracheophyta</taxon>
        <taxon>Spermatophyta</taxon>
        <taxon>Magnoliopsida</taxon>
        <taxon>Liliopsida</taxon>
        <taxon>Poales</taxon>
        <taxon>Poaceae</taxon>
        <taxon>PACMAD clade</taxon>
        <taxon>Chloridoideae</taxon>
        <taxon>Eragrostideae</taxon>
        <taxon>Eragrostidinae</taxon>
        <taxon>Eragrostis</taxon>
    </lineage>
</organism>
<evidence type="ECO:0000256" key="12">
    <source>
        <dbReference type="ARBA" id="ARBA00022833"/>
    </source>
</evidence>
<accession>A0A5J9SLN2</accession>
<dbReference type="Pfam" id="PF21235">
    <property type="entry name" value="UBA_ARI1"/>
    <property type="match status" value="1"/>
</dbReference>
<comment type="function">
    <text evidence="3">Might act as an E3 ubiquitin-protein ligase, or as part of E3 complex, which accepts ubiquitin from specific E2 ubiquitin-conjugating enzymes and then transfers it to substrates.</text>
</comment>
<evidence type="ECO:0000256" key="10">
    <source>
        <dbReference type="ARBA" id="ARBA00022771"/>
    </source>
</evidence>
<keyword evidence="11" id="KW-0833">Ubl conjugation pathway</keyword>
<keyword evidence="17" id="KW-1185">Reference proteome</keyword>